<sequence>MSDEGSLVSVTGSMCFGWGCSVVKFVGFGVALMEAVKQHGHGKWELKFDGEGWSLSGTLKMWSGVGEGEGEGWEVLDDGERAAGAVIHQGCEVQWWFLVGLMVMVEFCGARYKDSEEDLSI</sequence>
<gene>
    <name evidence="1" type="ORF">V6N11_019338</name>
</gene>
<evidence type="ECO:0000313" key="1">
    <source>
        <dbReference type="EMBL" id="KAK9007010.1"/>
    </source>
</evidence>
<proteinExistence type="predicted"/>
<accession>A0ABR2R2J2</accession>
<evidence type="ECO:0000313" key="2">
    <source>
        <dbReference type="Proteomes" id="UP001396334"/>
    </source>
</evidence>
<comment type="caution">
    <text evidence="1">The sequence shown here is derived from an EMBL/GenBank/DDBJ whole genome shotgun (WGS) entry which is preliminary data.</text>
</comment>
<protein>
    <submittedName>
        <fullName evidence="1">Uncharacterized protein</fullName>
    </submittedName>
</protein>
<dbReference type="Proteomes" id="UP001396334">
    <property type="component" value="Unassembled WGS sequence"/>
</dbReference>
<dbReference type="EMBL" id="JBBPBN010000028">
    <property type="protein sequence ID" value="KAK9007010.1"/>
    <property type="molecule type" value="Genomic_DNA"/>
</dbReference>
<keyword evidence="2" id="KW-1185">Reference proteome</keyword>
<organism evidence="1 2">
    <name type="scientific">Hibiscus sabdariffa</name>
    <name type="common">roselle</name>
    <dbReference type="NCBI Taxonomy" id="183260"/>
    <lineage>
        <taxon>Eukaryota</taxon>
        <taxon>Viridiplantae</taxon>
        <taxon>Streptophyta</taxon>
        <taxon>Embryophyta</taxon>
        <taxon>Tracheophyta</taxon>
        <taxon>Spermatophyta</taxon>
        <taxon>Magnoliopsida</taxon>
        <taxon>eudicotyledons</taxon>
        <taxon>Gunneridae</taxon>
        <taxon>Pentapetalae</taxon>
        <taxon>rosids</taxon>
        <taxon>malvids</taxon>
        <taxon>Malvales</taxon>
        <taxon>Malvaceae</taxon>
        <taxon>Malvoideae</taxon>
        <taxon>Hibiscus</taxon>
    </lineage>
</organism>
<reference evidence="1 2" key="1">
    <citation type="journal article" date="2024" name="G3 (Bethesda)">
        <title>Genome assembly of Hibiscus sabdariffa L. provides insights into metabolisms of medicinal natural products.</title>
        <authorList>
            <person name="Kim T."/>
        </authorList>
    </citation>
    <scope>NUCLEOTIDE SEQUENCE [LARGE SCALE GENOMIC DNA]</scope>
    <source>
        <strain evidence="1">TK-2024</strain>
        <tissue evidence="1">Old leaves</tissue>
    </source>
</reference>
<name>A0ABR2R2J2_9ROSI</name>